<dbReference type="HAMAP" id="MF_01147">
    <property type="entry name" value="Lgt"/>
    <property type="match status" value="1"/>
</dbReference>
<gene>
    <name evidence="7" type="primary">lgt</name>
    <name evidence="9" type="ORF">A5888_001110</name>
    <name evidence="8" type="ORF">A5888_001124</name>
</gene>
<dbReference type="PANTHER" id="PTHR30589">
    <property type="entry name" value="PROLIPOPROTEIN DIACYLGLYCERYL TRANSFERASE"/>
    <property type="match status" value="1"/>
</dbReference>
<dbReference type="Pfam" id="PF01790">
    <property type="entry name" value="LGT"/>
    <property type="match status" value="1"/>
</dbReference>
<dbReference type="Proteomes" id="UP000195141">
    <property type="component" value="Chromosome"/>
</dbReference>
<dbReference type="PROSITE" id="PS01311">
    <property type="entry name" value="LGT"/>
    <property type="match status" value="1"/>
</dbReference>
<dbReference type="GO" id="GO:0008961">
    <property type="term" value="F:phosphatidylglycerol-prolipoprotein diacylglyceryl transferase activity"/>
    <property type="evidence" value="ECO:0007669"/>
    <property type="project" value="UniProtKB-UniRule"/>
</dbReference>
<accession>A0A242KE12</accession>
<dbReference type="EMBL" id="NGMM01000001">
    <property type="protein sequence ID" value="OTP19309.1"/>
    <property type="molecule type" value="Genomic_DNA"/>
</dbReference>
<evidence type="ECO:0000256" key="6">
    <source>
        <dbReference type="ARBA" id="ARBA00023136"/>
    </source>
</evidence>
<keyword evidence="5 7" id="KW-1133">Transmembrane helix</keyword>
<reference evidence="9" key="3">
    <citation type="submission" date="2024-03" db="EMBL/GenBank/DDBJ databases">
        <title>The Genome Sequence of Enterococcus sp. DIV0242b.</title>
        <authorList>
            <consortium name="The Broad Institute Genomics Platform"/>
            <consortium name="The Broad Institute Microbial Omics Core"/>
            <consortium name="The Broad Institute Genomic Center for Infectious Diseases"/>
            <person name="Earl A."/>
            <person name="Manson A."/>
            <person name="Gilmore M."/>
            <person name="Schwartman J."/>
            <person name="Shea T."/>
            <person name="Abouelleil A."/>
            <person name="Cao P."/>
            <person name="Chapman S."/>
            <person name="Cusick C."/>
            <person name="Young S."/>
            <person name="Neafsey D."/>
            <person name="Nusbaum C."/>
            <person name="Birren B."/>
        </authorList>
    </citation>
    <scope>NUCLEOTIDE SEQUENCE</scope>
    <source>
        <strain evidence="9">9E7_DIV0242</strain>
    </source>
</reference>
<evidence type="ECO:0000256" key="5">
    <source>
        <dbReference type="ARBA" id="ARBA00022989"/>
    </source>
</evidence>
<feature type="transmembrane region" description="Helical" evidence="7">
    <location>
        <begin position="206"/>
        <end position="224"/>
    </location>
</feature>
<evidence type="ECO:0000256" key="7">
    <source>
        <dbReference type="HAMAP-Rule" id="MF_01147"/>
    </source>
</evidence>
<reference evidence="9" key="2">
    <citation type="submission" date="2017-05" db="EMBL/GenBank/DDBJ databases">
        <authorList>
            <consortium name="The Broad Institute Genomics Platform"/>
            <consortium name="The Broad Institute Genomic Center for Infectious Diseases"/>
            <person name="Earl A."/>
            <person name="Manson A."/>
            <person name="Schwartman J."/>
            <person name="Gilmore M."/>
            <person name="Abouelleil A."/>
            <person name="Cao P."/>
            <person name="Chapman S."/>
            <person name="Cusick C."/>
            <person name="Shea T."/>
            <person name="Young S."/>
            <person name="Neafsey D."/>
            <person name="Nusbaum C."/>
            <person name="Birren B."/>
        </authorList>
    </citation>
    <scope>NUCLEOTIDE SEQUENCE</scope>
    <source>
        <strain evidence="9">9E7_DIV0242</strain>
    </source>
</reference>
<evidence type="ECO:0000256" key="1">
    <source>
        <dbReference type="ARBA" id="ARBA00007150"/>
    </source>
</evidence>
<keyword evidence="2 7" id="KW-1003">Cell membrane</keyword>
<feature type="transmembrane region" description="Helical" evidence="7">
    <location>
        <begin position="230"/>
        <end position="255"/>
    </location>
</feature>
<keyword evidence="3 7" id="KW-0808">Transferase</keyword>
<keyword evidence="6 7" id="KW-0472">Membrane</keyword>
<comment type="function">
    <text evidence="7">Catalyzes the transfer of the diacylglyceryl group from phosphatidylglycerol to the sulfhydryl group of the N-terminal cysteine of a prolipoprotein, the first step in the formation of mature lipoproteins.</text>
</comment>
<dbReference type="NCBIfam" id="TIGR00544">
    <property type="entry name" value="lgt"/>
    <property type="match status" value="1"/>
</dbReference>
<feature type="transmembrane region" description="Helical" evidence="7">
    <location>
        <begin position="91"/>
        <end position="108"/>
    </location>
</feature>
<name>A0A242KE12_9ENTE</name>
<dbReference type="GO" id="GO:0042158">
    <property type="term" value="P:lipoprotein biosynthetic process"/>
    <property type="evidence" value="ECO:0007669"/>
    <property type="project" value="UniProtKB-UniRule"/>
</dbReference>
<dbReference type="EMBL" id="CP147247">
    <property type="protein sequence ID" value="WYJ89390.1"/>
    <property type="molecule type" value="Genomic_DNA"/>
</dbReference>
<comment type="subcellular location">
    <subcellularLocation>
        <location evidence="7">Cell membrane</location>
        <topology evidence="7">Multi-pass membrane protein</topology>
    </subcellularLocation>
</comment>
<dbReference type="InterPro" id="IPR001640">
    <property type="entry name" value="Lgt"/>
</dbReference>
<feature type="transmembrane region" description="Helical" evidence="7">
    <location>
        <begin position="12"/>
        <end position="32"/>
    </location>
</feature>
<feature type="transmembrane region" description="Helical" evidence="7">
    <location>
        <begin position="52"/>
        <end position="71"/>
    </location>
</feature>
<evidence type="ECO:0000256" key="4">
    <source>
        <dbReference type="ARBA" id="ARBA00022692"/>
    </source>
</evidence>
<evidence type="ECO:0000313" key="10">
    <source>
        <dbReference type="Proteomes" id="UP000195141"/>
    </source>
</evidence>
<proteinExistence type="inferred from homology"/>
<reference evidence="8" key="1">
    <citation type="submission" date="2017-05" db="EMBL/GenBank/DDBJ databases">
        <title>The Genome Sequence of Enterococcus sp. 9E7_DIV0242.</title>
        <authorList>
            <consortium name="The Broad Institute Genomics Platform"/>
            <consortium name="The Broad Institute Genomic Center for Infectious Diseases"/>
            <person name="Earl A."/>
            <person name="Manson A."/>
            <person name="Schwartman J."/>
            <person name="Gilmore M."/>
            <person name="Abouelleil A."/>
            <person name="Cao P."/>
            <person name="Chapman S."/>
            <person name="Cusick C."/>
            <person name="Shea T."/>
            <person name="Young S."/>
            <person name="Neafsey D."/>
            <person name="Nusbaum C."/>
            <person name="Birren B."/>
        </authorList>
    </citation>
    <scope>NUCLEOTIDE SEQUENCE [LARGE SCALE GENOMIC DNA]</scope>
    <source>
        <strain evidence="8">9E7_DIV0242</strain>
    </source>
</reference>
<comment type="pathway">
    <text evidence="7">Protein modification; lipoprotein biosynthesis (diacylglyceryl transfer).</text>
</comment>
<dbReference type="GO" id="GO:0005886">
    <property type="term" value="C:plasma membrane"/>
    <property type="evidence" value="ECO:0007669"/>
    <property type="project" value="UniProtKB-SubCell"/>
</dbReference>
<sequence length="278" mass="31983">MLAQVSPIAFRLFGISVYWYAVIIVSGIILAVWLSSREAVRVGLKSDDVIDFMIWGLPSAIIGARLYYVAFEWQDYIENPIDIFLTRNGGLAIYGGLIGGGIALLLFTRHHFISTWTFLDIAAPSVILAQAIGRWGNFMNHEAYGPDTTRNFLESLHLPNFIIDNMEIDGIFRQPTFLYESAWNVLGFIVLVLLRRKENFLKEGEVFLLYIIWYSFGRFFIEGLRTDSLYIFGLLRVSQLLSLVLFFGAIVVLFIRRKNPKIAFYNRNQKRVERNKTT</sequence>
<protein>
    <recommendedName>
        <fullName evidence="7">Phosphatidylglycerol--prolipoprotein diacylglyceryl transferase</fullName>
        <ecNumber evidence="7">2.5.1.145</ecNumber>
    </recommendedName>
</protein>
<keyword evidence="10" id="KW-1185">Reference proteome</keyword>
<feature type="transmembrane region" description="Helical" evidence="7">
    <location>
        <begin position="176"/>
        <end position="194"/>
    </location>
</feature>
<organism evidence="8">
    <name type="scientific">Candidatus Enterococcus clewellii</name>
    <dbReference type="NCBI Taxonomy" id="1834193"/>
    <lineage>
        <taxon>Bacteria</taxon>
        <taxon>Bacillati</taxon>
        <taxon>Bacillota</taxon>
        <taxon>Bacilli</taxon>
        <taxon>Lactobacillales</taxon>
        <taxon>Enterococcaceae</taxon>
        <taxon>Enterococcus</taxon>
    </lineage>
</organism>
<dbReference type="PANTHER" id="PTHR30589:SF0">
    <property type="entry name" value="PHOSPHATIDYLGLYCEROL--PROLIPOPROTEIN DIACYLGLYCERYL TRANSFERASE"/>
    <property type="match status" value="1"/>
</dbReference>
<dbReference type="RefSeq" id="WP_086348195.1">
    <property type="nucleotide sequence ID" value="NZ_CP147247.1"/>
</dbReference>
<dbReference type="OrthoDB" id="871140at2"/>
<comment type="catalytic activity">
    <reaction evidence="7">
        <text>L-cysteinyl-[prolipoprotein] + a 1,2-diacyl-sn-glycero-3-phospho-(1'-sn-glycerol) = an S-1,2-diacyl-sn-glyceryl-L-cysteinyl-[prolipoprotein] + sn-glycerol 1-phosphate + H(+)</text>
        <dbReference type="Rhea" id="RHEA:56712"/>
        <dbReference type="Rhea" id="RHEA-COMP:14679"/>
        <dbReference type="Rhea" id="RHEA-COMP:14680"/>
        <dbReference type="ChEBI" id="CHEBI:15378"/>
        <dbReference type="ChEBI" id="CHEBI:29950"/>
        <dbReference type="ChEBI" id="CHEBI:57685"/>
        <dbReference type="ChEBI" id="CHEBI:64716"/>
        <dbReference type="ChEBI" id="CHEBI:140658"/>
        <dbReference type="EC" id="2.5.1.145"/>
    </reaction>
</comment>
<keyword evidence="8" id="KW-0449">Lipoprotein</keyword>
<comment type="similarity">
    <text evidence="1 7">Belongs to the Lgt family.</text>
</comment>
<evidence type="ECO:0000256" key="2">
    <source>
        <dbReference type="ARBA" id="ARBA00022475"/>
    </source>
</evidence>
<evidence type="ECO:0000313" key="8">
    <source>
        <dbReference type="EMBL" id="OTP19309.1"/>
    </source>
</evidence>
<feature type="binding site" evidence="7">
    <location>
        <position position="134"/>
    </location>
    <ligand>
        <name>a 1,2-diacyl-sn-glycero-3-phospho-(1'-sn-glycerol)</name>
        <dbReference type="ChEBI" id="CHEBI:64716"/>
    </ligand>
</feature>
<dbReference type="EC" id="2.5.1.145" evidence="7"/>
<evidence type="ECO:0000313" key="9">
    <source>
        <dbReference type="EMBL" id="WYJ89390.1"/>
    </source>
</evidence>
<keyword evidence="4 7" id="KW-0812">Transmembrane</keyword>
<evidence type="ECO:0000256" key="3">
    <source>
        <dbReference type="ARBA" id="ARBA00022679"/>
    </source>
</evidence>
<dbReference type="AlphaFoldDB" id="A0A242KE12"/>
<dbReference type="UniPathway" id="UPA00664"/>